<keyword evidence="4" id="KW-0804">Transcription</keyword>
<dbReference type="PRINTS" id="PR00053">
    <property type="entry name" value="FORKHEAD"/>
</dbReference>
<dbReference type="GO" id="GO:0000981">
    <property type="term" value="F:DNA-binding transcription factor activity, RNA polymerase II-specific"/>
    <property type="evidence" value="ECO:0007669"/>
    <property type="project" value="TreeGrafter"/>
</dbReference>
<feature type="region of interest" description="Disordered" evidence="7">
    <location>
        <begin position="347"/>
        <end position="385"/>
    </location>
</feature>
<evidence type="ECO:0000256" key="7">
    <source>
        <dbReference type="SAM" id="MobiDB-lite"/>
    </source>
</evidence>
<keyword evidence="3 6" id="KW-0238">DNA-binding</keyword>
<evidence type="ECO:0000256" key="4">
    <source>
        <dbReference type="ARBA" id="ARBA00023163"/>
    </source>
</evidence>
<evidence type="ECO:0000256" key="1">
    <source>
        <dbReference type="ARBA" id="ARBA00004123"/>
    </source>
</evidence>
<name>A0A2C5XJ09_9PEZI</name>
<dbReference type="AlphaFoldDB" id="A0A2C5XJ09"/>
<sequence length="451" mass="47045">MSSTASAMSMPSSRIASSLSDYASAAAQPRYPGSIYQSPVTASSVHRSPLASSPLGPSSTHQISTYDDEEGLMSLESHHSEAAKTQDGPEKVEEPYAQLIYRAFMSVADHALTLQEIYQWFRENTDKPRSGGKGWQNSIRHNLSMNGAFVKRDRKPSSANLYPPGAYPPASNDSKKSTVWVLEPWAAEKGVQSTTRYRKDNSVRRAISSSGLSSSSAIAAATAAALGSYHSSSSSSRPRGLSSSHTTISSRALSGRKGGCATSNNARVRKREGYALNSGLGRYYSGAHGHAHHGSASLHYSGSGSGAAYGSSAGYPFYHAPASASSSASEVVSSTAVYDPLRPGGYAASNTVQQHHAHSFSQGQSQQGEQQSQHGSQSSLMPSPMQMPGLAAMALPYAPFHTSTAPGPSNSLGPSAGVGASGGPSNGGFEYVGGDYSSSCDFGGHGTATYY</sequence>
<feature type="compositionally biased region" description="Low complexity" evidence="7">
    <location>
        <begin position="229"/>
        <end position="245"/>
    </location>
</feature>
<dbReference type="EMBL" id="APWK03000006">
    <property type="protein sequence ID" value="PHH55866.1"/>
    <property type="molecule type" value="Genomic_DNA"/>
</dbReference>
<keyword evidence="10" id="KW-1185">Reference proteome</keyword>
<proteinExistence type="predicted"/>
<evidence type="ECO:0000259" key="8">
    <source>
        <dbReference type="PROSITE" id="PS50039"/>
    </source>
</evidence>
<feature type="compositionally biased region" description="Low complexity" evidence="7">
    <location>
        <begin position="359"/>
        <end position="385"/>
    </location>
</feature>
<evidence type="ECO:0000256" key="3">
    <source>
        <dbReference type="ARBA" id="ARBA00023125"/>
    </source>
</evidence>
<dbReference type="Proteomes" id="UP000222788">
    <property type="component" value="Unassembled WGS sequence"/>
</dbReference>
<feature type="compositionally biased region" description="Polar residues" evidence="7">
    <location>
        <begin position="35"/>
        <end position="46"/>
    </location>
</feature>
<dbReference type="PROSITE" id="PS00658">
    <property type="entry name" value="FORK_HEAD_2"/>
    <property type="match status" value="1"/>
</dbReference>
<feature type="region of interest" description="Disordered" evidence="7">
    <location>
        <begin position="33"/>
        <end position="64"/>
    </location>
</feature>
<reference evidence="9 10" key="2">
    <citation type="journal article" date="2013" name="IMA Fungus">
        <title>IMA Genome-F 1: Ceratocystis fimbriata: Draft nuclear genome sequence for the plant pathogen, Ceratocystis fimbriata.</title>
        <authorList>
            <person name="Wilken P.M."/>
            <person name="Steenkamp E.T."/>
            <person name="Wingfield M.J."/>
            <person name="de Beer Z.W."/>
            <person name="Wingfield B.D."/>
        </authorList>
    </citation>
    <scope>NUCLEOTIDE SEQUENCE [LARGE SCALE GENOMIC DNA]</scope>
    <source>
        <strain evidence="9 10">CBS 114723</strain>
    </source>
</reference>
<evidence type="ECO:0000256" key="6">
    <source>
        <dbReference type="PROSITE-ProRule" id="PRU00089"/>
    </source>
</evidence>
<dbReference type="Gene3D" id="1.10.10.10">
    <property type="entry name" value="Winged helix-like DNA-binding domain superfamily/Winged helix DNA-binding domain"/>
    <property type="match status" value="1"/>
</dbReference>
<evidence type="ECO:0000256" key="5">
    <source>
        <dbReference type="ARBA" id="ARBA00023242"/>
    </source>
</evidence>
<protein>
    <submittedName>
        <fullName evidence="9">Forkhead box protein J3</fullName>
    </submittedName>
</protein>
<feature type="domain" description="Fork-head" evidence="8">
    <location>
        <begin position="91"/>
        <end position="201"/>
    </location>
</feature>
<comment type="caution">
    <text evidence="9">The sequence shown here is derived from an EMBL/GenBank/DDBJ whole genome shotgun (WGS) entry which is preliminary data.</text>
</comment>
<dbReference type="Pfam" id="PF00250">
    <property type="entry name" value="Forkhead"/>
    <property type="match status" value="1"/>
</dbReference>
<dbReference type="InterPro" id="IPR030456">
    <property type="entry name" value="TF_fork_head_CS_2"/>
</dbReference>
<dbReference type="SUPFAM" id="SSF46785">
    <property type="entry name" value="Winged helix' DNA-binding domain"/>
    <property type="match status" value="1"/>
</dbReference>
<feature type="DNA-binding region" description="Fork-head" evidence="6">
    <location>
        <begin position="91"/>
        <end position="201"/>
    </location>
</feature>
<dbReference type="InterPro" id="IPR001766">
    <property type="entry name" value="Fork_head_dom"/>
</dbReference>
<evidence type="ECO:0000313" key="9">
    <source>
        <dbReference type="EMBL" id="PHH55866.1"/>
    </source>
</evidence>
<feature type="compositionally biased region" description="Low complexity" evidence="7">
    <location>
        <begin position="48"/>
        <end position="59"/>
    </location>
</feature>
<dbReference type="InterPro" id="IPR036390">
    <property type="entry name" value="WH_DNA-bd_sf"/>
</dbReference>
<dbReference type="PROSITE" id="PS50039">
    <property type="entry name" value="FORK_HEAD_3"/>
    <property type="match status" value="1"/>
</dbReference>
<dbReference type="GO" id="GO:0005634">
    <property type="term" value="C:nucleus"/>
    <property type="evidence" value="ECO:0007669"/>
    <property type="project" value="UniProtKB-SubCell"/>
</dbReference>
<feature type="non-terminal residue" evidence="9">
    <location>
        <position position="451"/>
    </location>
</feature>
<dbReference type="PANTHER" id="PTHR45881:SF5">
    <property type="entry name" value="FORK-HEAD DOMAIN-CONTAINING PROTEIN"/>
    <property type="match status" value="1"/>
</dbReference>
<evidence type="ECO:0000313" key="10">
    <source>
        <dbReference type="Proteomes" id="UP000222788"/>
    </source>
</evidence>
<dbReference type="PANTHER" id="PTHR45881">
    <property type="entry name" value="CHECKPOINT SUPPRESSOR 1-LIKE, ISOFORM A-RELATED"/>
    <property type="match status" value="1"/>
</dbReference>
<comment type="subcellular location">
    <subcellularLocation>
        <location evidence="1 6">Nucleus</location>
    </subcellularLocation>
</comment>
<evidence type="ECO:0000256" key="2">
    <source>
        <dbReference type="ARBA" id="ARBA00023015"/>
    </source>
</evidence>
<feature type="region of interest" description="Disordered" evidence="7">
    <location>
        <begin position="229"/>
        <end position="266"/>
    </location>
</feature>
<dbReference type="STRING" id="1035309.A0A2C5XJ09"/>
<keyword evidence="2" id="KW-0805">Transcription regulation</keyword>
<accession>A0A2C5XJ09</accession>
<dbReference type="GO" id="GO:0000978">
    <property type="term" value="F:RNA polymerase II cis-regulatory region sequence-specific DNA binding"/>
    <property type="evidence" value="ECO:0007669"/>
    <property type="project" value="TreeGrafter"/>
</dbReference>
<organism evidence="9 10">
    <name type="scientific">Ceratocystis fimbriata CBS 114723</name>
    <dbReference type="NCBI Taxonomy" id="1035309"/>
    <lineage>
        <taxon>Eukaryota</taxon>
        <taxon>Fungi</taxon>
        <taxon>Dikarya</taxon>
        <taxon>Ascomycota</taxon>
        <taxon>Pezizomycotina</taxon>
        <taxon>Sordariomycetes</taxon>
        <taxon>Hypocreomycetidae</taxon>
        <taxon>Microascales</taxon>
        <taxon>Ceratocystidaceae</taxon>
        <taxon>Ceratocystis</taxon>
    </lineage>
</organism>
<feature type="region of interest" description="Disordered" evidence="7">
    <location>
        <begin position="154"/>
        <end position="174"/>
    </location>
</feature>
<reference evidence="9 10" key="1">
    <citation type="journal article" date="2013" name="Fungal Biol.">
        <title>Analysis of microsatellite markers in the genome of the plant pathogen Ceratocystis fimbriata.</title>
        <authorList>
            <person name="Simpson M.C."/>
            <person name="Wilken P.M."/>
            <person name="Coetzee M.P."/>
            <person name="Wingfield M.J."/>
            <person name="Wingfield B.D."/>
        </authorList>
    </citation>
    <scope>NUCLEOTIDE SEQUENCE [LARGE SCALE GENOMIC DNA]</scope>
    <source>
        <strain evidence="9 10">CBS 114723</strain>
    </source>
</reference>
<keyword evidence="5 6" id="KW-0539">Nucleus</keyword>
<dbReference type="SMART" id="SM00339">
    <property type="entry name" value="FH"/>
    <property type="match status" value="1"/>
</dbReference>
<gene>
    <name evidence="9" type="primary">Foxj3</name>
    <name evidence="9" type="ORF">CFIMG_001177RA</name>
</gene>
<dbReference type="InterPro" id="IPR036388">
    <property type="entry name" value="WH-like_DNA-bd_sf"/>
</dbReference>
<dbReference type="OrthoDB" id="5954824at2759"/>